<sequence>MNQTAQRMRTLVSWFDAWTPYQRVSFMDLMVTKVVPRHVCSLYNALESMTLQDKRLDTFECQLRMFSKWFAEWSDTQRNIFVDELEKVDYETVQYFYQKVARTAQSS</sequence>
<reference evidence="1 2" key="1">
    <citation type="journal article" date="2007" name="Science">
        <title>Sea anemone genome reveals ancestral eumetazoan gene repertoire and genomic organization.</title>
        <authorList>
            <person name="Putnam N.H."/>
            <person name="Srivastava M."/>
            <person name="Hellsten U."/>
            <person name="Dirks B."/>
            <person name="Chapman J."/>
            <person name="Salamov A."/>
            <person name="Terry A."/>
            <person name="Shapiro H."/>
            <person name="Lindquist E."/>
            <person name="Kapitonov V.V."/>
            <person name="Jurka J."/>
            <person name="Genikhovich G."/>
            <person name="Grigoriev I.V."/>
            <person name="Lucas S.M."/>
            <person name="Steele R.E."/>
            <person name="Finnerty J.R."/>
            <person name="Technau U."/>
            <person name="Martindale M.Q."/>
            <person name="Rokhsar D.S."/>
        </authorList>
    </citation>
    <scope>NUCLEOTIDE SEQUENCE [LARGE SCALE GENOMIC DNA]</scope>
    <source>
        <strain evidence="2">CH2 X CH6</strain>
    </source>
</reference>
<keyword evidence="2" id="KW-1185">Reference proteome</keyword>
<dbReference type="eggNOG" id="ENOG502S13Y">
    <property type="taxonomic scope" value="Eukaryota"/>
</dbReference>
<dbReference type="InterPro" id="IPR028019">
    <property type="entry name" value="DUF4508"/>
</dbReference>
<dbReference type="Proteomes" id="UP000001593">
    <property type="component" value="Unassembled WGS sequence"/>
</dbReference>
<dbReference type="HOGENOM" id="CLU_121983_1_0_1"/>
<proteinExistence type="predicted"/>
<dbReference type="OMA" id="GMEKLGC"/>
<dbReference type="STRING" id="45351.A7SDT2"/>
<organism evidence="1 2">
    <name type="scientific">Nematostella vectensis</name>
    <name type="common">Starlet sea anemone</name>
    <dbReference type="NCBI Taxonomy" id="45351"/>
    <lineage>
        <taxon>Eukaryota</taxon>
        <taxon>Metazoa</taxon>
        <taxon>Cnidaria</taxon>
        <taxon>Anthozoa</taxon>
        <taxon>Hexacorallia</taxon>
        <taxon>Actiniaria</taxon>
        <taxon>Edwardsiidae</taxon>
        <taxon>Nematostella</taxon>
    </lineage>
</organism>
<evidence type="ECO:0000313" key="2">
    <source>
        <dbReference type="Proteomes" id="UP000001593"/>
    </source>
</evidence>
<accession>A7SDT2</accession>
<name>A7SDT2_NEMVE</name>
<evidence type="ECO:0000313" key="1">
    <source>
        <dbReference type="EMBL" id="EDO38129.1"/>
    </source>
</evidence>
<dbReference type="PANTHER" id="PTHR16260">
    <property type="entry name" value="SIMILAR TO 1700123O20RIK PROTEIN"/>
    <property type="match status" value="1"/>
</dbReference>
<dbReference type="Pfam" id="PF14969">
    <property type="entry name" value="DUF4508"/>
    <property type="match status" value="1"/>
</dbReference>
<dbReference type="InParanoid" id="A7SDT2"/>
<protein>
    <submittedName>
        <fullName evidence="1">Uncharacterized protein</fullName>
    </submittedName>
</protein>
<dbReference type="AlphaFoldDB" id="A7SDT2"/>
<dbReference type="PhylomeDB" id="A7SDT2"/>
<gene>
    <name evidence="1" type="ORF">NEMVEDRAFT_v1g114571</name>
</gene>
<dbReference type="PANTHER" id="PTHR16260:SF3">
    <property type="entry name" value="CHROMOSOME 14 OPEN READING FRAME 119-LIKE-RELATED"/>
    <property type="match status" value="1"/>
</dbReference>
<dbReference type="EMBL" id="DS469632">
    <property type="protein sequence ID" value="EDO38129.1"/>
    <property type="molecule type" value="Genomic_DNA"/>
</dbReference>